<feature type="domain" description="GST C-terminal" evidence="5">
    <location>
        <begin position="88"/>
        <end position="198"/>
    </location>
</feature>
<dbReference type="Gene3D" id="1.20.1050.10">
    <property type="match status" value="1"/>
</dbReference>
<dbReference type="PROSITE" id="PS50405">
    <property type="entry name" value="GST_CTER"/>
    <property type="match status" value="1"/>
</dbReference>
<dbReference type="InterPro" id="IPR045074">
    <property type="entry name" value="GST_C_Tau"/>
</dbReference>
<comment type="subcellular location">
    <subcellularLocation>
        <location evidence="3">Cytoplasm</location>
        <location evidence="3">Cytosol</location>
    </subcellularLocation>
</comment>
<keyword evidence="1 3" id="KW-0808">Transferase</keyword>
<dbReference type="EC" id="2.5.1.18" evidence="3"/>
<evidence type="ECO:0000256" key="3">
    <source>
        <dbReference type="RuleBase" id="RU369102"/>
    </source>
</evidence>
<dbReference type="InterPro" id="IPR045073">
    <property type="entry name" value="Omega/Tau-like"/>
</dbReference>
<dbReference type="PANTHER" id="PTHR11260">
    <property type="entry name" value="GLUTATHIONE S-TRANSFERASE, GST, SUPERFAMILY, GST DOMAIN CONTAINING"/>
    <property type="match status" value="1"/>
</dbReference>
<dbReference type="EMBL" id="JARPOI010000009">
    <property type="protein sequence ID" value="KAJ9172421.1"/>
    <property type="molecule type" value="Genomic_DNA"/>
</dbReference>
<evidence type="ECO:0000259" key="4">
    <source>
        <dbReference type="PROSITE" id="PS50404"/>
    </source>
</evidence>
<keyword evidence="7" id="KW-1185">Reference proteome</keyword>
<comment type="catalytic activity">
    <reaction evidence="2 3">
        <text>RX + glutathione = an S-substituted glutathione + a halide anion + H(+)</text>
        <dbReference type="Rhea" id="RHEA:16437"/>
        <dbReference type="ChEBI" id="CHEBI:15378"/>
        <dbReference type="ChEBI" id="CHEBI:16042"/>
        <dbReference type="ChEBI" id="CHEBI:17792"/>
        <dbReference type="ChEBI" id="CHEBI:57925"/>
        <dbReference type="ChEBI" id="CHEBI:90779"/>
        <dbReference type="EC" id="2.5.1.18"/>
    </reaction>
</comment>
<dbReference type="InterPro" id="IPR036282">
    <property type="entry name" value="Glutathione-S-Trfase_C_sf"/>
</dbReference>
<comment type="caution">
    <text evidence="6">The sequence shown here is derived from an EMBL/GenBank/DDBJ whole genome shotgun (WGS) entry which is preliminary data.</text>
</comment>
<dbReference type="InterPro" id="IPR004045">
    <property type="entry name" value="Glutathione_S-Trfase_N"/>
</dbReference>
<dbReference type="PROSITE" id="PS50404">
    <property type="entry name" value="GST_NTER"/>
    <property type="match status" value="1"/>
</dbReference>
<evidence type="ECO:0000256" key="1">
    <source>
        <dbReference type="ARBA" id="ARBA00022679"/>
    </source>
</evidence>
<dbReference type="Proteomes" id="UP001174677">
    <property type="component" value="Chromosome 9"/>
</dbReference>
<accession>A0ABQ9LWT6</accession>
<sequence>MAEQVKLFSTWIWPFSSRILLALKLKGIKYEYFIGEDLSNNSLLLLKYNPVHKKFPVLVHNGKHVAGSLVILEYVDETRQNNPILPKDPYNRAVARFWAKFIDEKIMQAAYKRDWATEEELDQLNEEVYQNLKLLEKELIGKEFYGGEMYWLHVLREVMQIGLISEEKFPVLCKWMGKLHEIDVVNQCLPPKDKYFAFLKARTGGQAATSASK</sequence>
<dbReference type="InterPro" id="IPR010987">
    <property type="entry name" value="Glutathione-S-Trfase_C-like"/>
</dbReference>
<reference evidence="6" key="1">
    <citation type="journal article" date="2023" name="Plant Biotechnol. J.">
        <title>Chromosome-level wild Hevea brasiliensis genome provides new tools for genomic-assisted breeding and valuable loci to elevate rubber yield.</title>
        <authorList>
            <person name="Cheng H."/>
            <person name="Song X."/>
            <person name="Hu Y."/>
            <person name="Wu T."/>
            <person name="Yang Q."/>
            <person name="An Z."/>
            <person name="Feng S."/>
            <person name="Deng Z."/>
            <person name="Wu W."/>
            <person name="Zeng X."/>
            <person name="Tu M."/>
            <person name="Wang X."/>
            <person name="Huang H."/>
        </authorList>
    </citation>
    <scope>NUCLEOTIDE SEQUENCE</scope>
    <source>
        <strain evidence="6">MT/VB/25A 57/8</strain>
    </source>
</reference>
<dbReference type="SFLD" id="SFLDS00019">
    <property type="entry name" value="Glutathione_Transferase_(cytos"/>
    <property type="match status" value="1"/>
</dbReference>
<dbReference type="CDD" id="cd03185">
    <property type="entry name" value="GST_C_Tau"/>
    <property type="match status" value="1"/>
</dbReference>
<gene>
    <name evidence="6" type="ORF">P3X46_015662</name>
</gene>
<name>A0ABQ9LWT6_HEVBR</name>
<comment type="function">
    <text evidence="3">Is involved in the conjugation of reduced glutathione to a wide number of exogenous and endogenous hydrophobic electrophiles.</text>
</comment>
<dbReference type="Gene3D" id="3.40.30.10">
    <property type="entry name" value="Glutaredoxin"/>
    <property type="match status" value="1"/>
</dbReference>
<comment type="similarity">
    <text evidence="3">Belongs to the GST superfamily.</text>
</comment>
<proteinExistence type="inferred from homology"/>
<protein>
    <recommendedName>
        <fullName evidence="3">Glutathione S-transferase</fullName>
        <ecNumber evidence="3">2.5.1.18</ecNumber>
    </recommendedName>
</protein>
<dbReference type="Pfam" id="PF02798">
    <property type="entry name" value="GST_N"/>
    <property type="match status" value="1"/>
</dbReference>
<evidence type="ECO:0000313" key="7">
    <source>
        <dbReference type="Proteomes" id="UP001174677"/>
    </source>
</evidence>
<organism evidence="6 7">
    <name type="scientific">Hevea brasiliensis</name>
    <name type="common">Para rubber tree</name>
    <name type="synonym">Siphonia brasiliensis</name>
    <dbReference type="NCBI Taxonomy" id="3981"/>
    <lineage>
        <taxon>Eukaryota</taxon>
        <taxon>Viridiplantae</taxon>
        <taxon>Streptophyta</taxon>
        <taxon>Embryophyta</taxon>
        <taxon>Tracheophyta</taxon>
        <taxon>Spermatophyta</taxon>
        <taxon>Magnoliopsida</taxon>
        <taxon>eudicotyledons</taxon>
        <taxon>Gunneridae</taxon>
        <taxon>Pentapetalae</taxon>
        <taxon>rosids</taxon>
        <taxon>fabids</taxon>
        <taxon>Malpighiales</taxon>
        <taxon>Euphorbiaceae</taxon>
        <taxon>Crotonoideae</taxon>
        <taxon>Micrandreae</taxon>
        <taxon>Hevea</taxon>
    </lineage>
</organism>
<dbReference type="SUPFAM" id="SSF47616">
    <property type="entry name" value="GST C-terminal domain-like"/>
    <property type="match status" value="1"/>
</dbReference>
<evidence type="ECO:0000313" key="6">
    <source>
        <dbReference type="EMBL" id="KAJ9172421.1"/>
    </source>
</evidence>
<keyword evidence="3" id="KW-0963">Cytoplasm</keyword>
<dbReference type="SFLD" id="SFLDG00358">
    <property type="entry name" value="Main_(cytGST)"/>
    <property type="match status" value="1"/>
</dbReference>
<dbReference type="PANTHER" id="PTHR11260:SF752">
    <property type="entry name" value="GLUTATHIONE TRANSFERASE"/>
    <property type="match status" value="1"/>
</dbReference>
<dbReference type="InterPro" id="IPR036249">
    <property type="entry name" value="Thioredoxin-like_sf"/>
</dbReference>
<evidence type="ECO:0000259" key="5">
    <source>
        <dbReference type="PROSITE" id="PS50405"/>
    </source>
</evidence>
<dbReference type="SUPFAM" id="SSF52833">
    <property type="entry name" value="Thioredoxin-like"/>
    <property type="match status" value="1"/>
</dbReference>
<dbReference type="InterPro" id="IPR040079">
    <property type="entry name" value="Glutathione_S-Trfase"/>
</dbReference>
<feature type="domain" description="GST N-terminal" evidence="4">
    <location>
        <begin position="3"/>
        <end position="83"/>
    </location>
</feature>
<evidence type="ECO:0000256" key="2">
    <source>
        <dbReference type="ARBA" id="ARBA00047960"/>
    </source>
</evidence>
<dbReference type="SFLD" id="SFLDG01152">
    <property type="entry name" value="Main.3:_Omega-_and_Tau-like"/>
    <property type="match status" value="1"/>
</dbReference>